<protein>
    <recommendedName>
        <fullName evidence="5">Putative glutamate--cysteine ligase 2</fullName>
        <ecNumber evidence="5">6.3.2.2</ecNumber>
    </recommendedName>
    <alternativeName>
        <fullName evidence="5">Gamma-glutamylcysteine synthetase 2</fullName>
        <shortName evidence="5">GCS 2</shortName>
        <shortName evidence="5">Gamma-GCS 2</shortName>
    </alternativeName>
</protein>
<comment type="catalytic activity">
    <reaction evidence="4 5">
        <text>L-cysteine + L-glutamate + ATP = gamma-L-glutamyl-L-cysteine + ADP + phosphate + H(+)</text>
        <dbReference type="Rhea" id="RHEA:13285"/>
        <dbReference type="ChEBI" id="CHEBI:15378"/>
        <dbReference type="ChEBI" id="CHEBI:29985"/>
        <dbReference type="ChEBI" id="CHEBI:30616"/>
        <dbReference type="ChEBI" id="CHEBI:35235"/>
        <dbReference type="ChEBI" id="CHEBI:43474"/>
        <dbReference type="ChEBI" id="CHEBI:58173"/>
        <dbReference type="ChEBI" id="CHEBI:456216"/>
        <dbReference type="EC" id="6.3.2.2"/>
    </reaction>
</comment>
<organism evidence="6 7">
    <name type="scientific">Cryobacterium luteum</name>
    <dbReference type="NCBI Taxonomy" id="1424661"/>
    <lineage>
        <taxon>Bacteria</taxon>
        <taxon>Bacillati</taxon>
        <taxon>Actinomycetota</taxon>
        <taxon>Actinomycetes</taxon>
        <taxon>Micrococcales</taxon>
        <taxon>Microbacteriaceae</taxon>
        <taxon>Cryobacterium</taxon>
    </lineage>
</organism>
<dbReference type="HAMAP" id="MF_01609">
    <property type="entry name" value="Glu_cys_ligase_2"/>
    <property type="match status" value="1"/>
</dbReference>
<name>A0A1H8KAK9_9MICO</name>
<dbReference type="STRING" id="1424661.SAMN05216281_11838"/>
<keyword evidence="7" id="KW-1185">Reference proteome</keyword>
<evidence type="ECO:0000313" key="6">
    <source>
        <dbReference type="EMBL" id="TFB92401.1"/>
    </source>
</evidence>
<dbReference type="NCBIfam" id="TIGR02050">
    <property type="entry name" value="gshA_cyan_rel"/>
    <property type="match status" value="1"/>
</dbReference>
<proteinExistence type="inferred from homology"/>
<keyword evidence="2 5" id="KW-0547">Nucleotide-binding</keyword>
<dbReference type="RefSeq" id="WP_092111857.1">
    <property type="nucleotide sequence ID" value="NZ_FOCN01000018.1"/>
</dbReference>
<dbReference type="InterPro" id="IPR011793">
    <property type="entry name" value="YbdK"/>
</dbReference>
<keyword evidence="3 5" id="KW-0067">ATP-binding</keyword>
<evidence type="ECO:0000256" key="2">
    <source>
        <dbReference type="ARBA" id="ARBA00022741"/>
    </source>
</evidence>
<evidence type="ECO:0000313" key="7">
    <source>
        <dbReference type="Proteomes" id="UP000297654"/>
    </source>
</evidence>
<dbReference type="OrthoDB" id="9769628at2"/>
<evidence type="ECO:0000256" key="5">
    <source>
        <dbReference type="HAMAP-Rule" id="MF_01609"/>
    </source>
</evidence>
<dbReference type="InterPro" id="IPR014746">
    <property type="entry name" value="Gln_synth/guanido_kin_cat_dom"/>
</dbReference>
<gene>
    <name evidence="6" type="ORF">E3O10_05000</name>
</gene>
<dbReference type="InterPro" id="IPR006336">
    <property type="entry name" value="GCS2"/>
</dbReference>
<dbReference type="SUPFAM" id="SSF55931">
    <property type="entry name" value="Glutamine synthetase/guanido kinase"/>
    <property type="match status" value="1"/>
</dbReference>
<dbReference type="Pfam" id="PF04107">
    <property type="entry name" value="GCS2"/>
    <property type="match status" value="1"/>
</dbReference>
<dbReference type="PANTHER" id="PTHR36510">
    <property type="entry name" value="GLUTAMATE--CYSTEINE LIGASE 2-RELATED"/>
    <property type="match status" value="1"/>
</dbReference>
<dbReference type="EC" id="6.3.2.2" evidence="5"/>
<dbReference type="AlphaFoldDB" id="A0A1H8KAK9"/>
<evidence type="ECO:0000256" key="1">
    <source>
        <dbReference type="ARBA" id="ARBA00022598"/>
    </source>
</evidence>
<keyword evidence="1 5" id="KW-0436">Ligase</keyword>
<comment type="similarity">
    <text evidence="5">Belongs to the glutamate--cysteine ligase type 2 family. YbdK subfamily.</text>
</comment>
<accession>A0A1H8KAK9</accession>
<comment type="caution">
    <text evidence="6">The sequence shown here is derived from an EMBL/GenBank/DDBJ whole genome shotgun (WGS) entry which is preliminary data.</text>
</comment>
<sequence length="364" mass="39729">MRTFGIEEEFIFLKPSTLQPANVGDDVHAELRGRSPVSRFVSHEFLASQIERSTPVFDRFEQASADLLAFRSRLARAALRRGVLAAGVGAPFQTEGWPEVTNVERYHTVETEFRGLVPDHLINGLHVHVGIPSREAGVQALNRVRVWLPTLLALAVNSPFWHGADTGFSSWRSVHMRRWSTIGCPPIFADAADYDRRIRRLVGVGGTYDLRTIWWNARLAEDHPTVEIRVCDAQLDAPSTLLLAALTRAAVTTALRDGETDVAPIDIAPELLDAGLWHAAREGMESTLLNPVSGALESASAVTAALQHYAGDAIDEVGNRDRIEALLARSRRLGTGAERQRAAIRAGGQPALAALLAQALTAHD</sequence>
<dbReference type="PANTHER" id="PTHR36510:SF1">
    <property type="entry name" value="GLUTAMATE--CYSTEINE LIGASE 2-RELATED"/>
    <property type="match status" value="1"/>
</dbReference>
<dbReference type="GO" id="GO:0004357">
    <property type="term" value="F:glutamate-cysteine ligase activity"/>
    <property type="evidence" value="ECO:0007669"/>
    <property type="project" value="UniProtKB-EC"/>
</dbReference>
<dbReference type="EMBL" id="SOFF01000016">
    <property type="protein sequence ID" value="TFB92401.1"/>
    <property type="molecule type" value="Genomic_DNA"/>
</dbReference>
<dbReference type="Gene3D" id="3.30.590.20">
    <property type="match status" value="1"/>
</dbReference>
<dbReference type="InterPro" id="IPR050141">
    <property type="entry name" value="GCL_type2/YbdK_subfam"/>
</dbReference>
<evidence type="ECO:0000256" key="3">
    <source>
        <dbReference type="ARBA" id="ARBA00022840"/>
    </source>
</evidence>
<dbReference type="Proteomes" id="UP000297654">
    <property type="component" value="Unassembled WGS sequence"/>
</dbReference>
<reference evidence="6 7" key="1">
    <citation type="submission" date="2019-03" db="EMBL/GenBank/DDBJ databases">
        <title>Genomics of glacier-inhabiting Cryobacterium strains.</title>
        <authorList>
            <person name="Liu Q."/>
            <person name="Xin Y.-H."/>
        </authorList>
    </citation>
    <scope>NUCLEOTIDE SEQUENCE [LARGE SCALE GENOMIC DNA]</scope>
    <source>
        <strain evidence="6 7">Hh15</strain>
    </source>
</reference>
<dbReference type="GO" id="GO:0005524">
    <property type="term" value="F:ATP binding"/>
    <property type="evidence" value="ECO:0007669"/>
    <property type="project" value="UniProtKB-KW"/>
</dbReference>
<evidence type="ECO:0000256" key="4">
    <source>
        <dbReference type="ARBA" id="ARBA00048819"/>
    </source>
</evidence>
<dbReference type="GO" id="GO:0042398">
    <property type="term" value="P:modified amino acid biosynthetic process"/>
    <property type="evidence" value="ECO:0007669"/>
    <property type="project" value="InterPro"/>
</dbReference>
<comment type="function">
    <text evidence="5">ATP-dependent carboxylate-amine ligase which exhibits weak glutamate--cysteine ligase activity.</text>
</comment>